<evidence type="ECO:0000313" key="8">
    <source>
        <dbReference type="Proteomes" id="UP000564629"/>
    </source>
</evidence>
<evidence type="ECO:0000313" key="7">
    <source>
        <dbReference type="Proteomes" id="UP000321723"/>
    </source>
</evidence>
<dbReference type="Pfam" id="PF14310">
    <property type="entry name" value="Fn3-like"/>
    <property type="match status" value="1"/>
</dbReference>
<dbReference type="Pfam" id="PF00933">
    <property type="entry name" value="Glyco_hydro_3"/>
    <property type="match status" value="1"/>
</dbReference>
<dbReference type="Gene3D" id="3.20.20.300">
    <property type="entry name" value="Glycoside hydrolase, family 3, N-terminal domain"/>
    <property type="match status" value="1"/>
</dbReference>
<dbReference type="InterPro" id="IPR001764">
    <property type="entry name" value="Glyco_hydro_3_N"/>
</dbReference>
<dbReference type="Gene3D" id="2.60.40.10">
    <property type="entry name" value="Immunoglobulins"/>
    <property type="match status" value="1"/>
</dbReference>
<comment type="similarity">
    <text evidence="1">Belongs to the glycosyl hydrolase 3 family.</text>
</comment>
<dbReference type="RefSeq" id="WP_146834668.1">
    <property type="nucleotide sequence ID" value="NZ_BJVQ01000009.1"/>
</dbReference>
<dbReference type="PRINTS" id="PR00133">
    <property type="entry name" value="GLHYDRLASE3"/>
</dbReference>
<dbReference type="InterPro" id="IPR036962">
    <property type="entry name" value="Glyco_hydro_3_N_sf"/>
</dbReference>
<evidence type="ECO:0000313" key="6">
    <source>
        <dbReference type="EMBL" id="MBB5473598.1"/>
    </source>
</evidence>
<dbReference type="InterPro" id="IPR002772">
    <property type="entry name" value="Glyco_hydro_3_C"/>
</dbReference>
<protein>
    <submittedName>
        <fullName evidence="5">Beta-glucosidase</fullName>
        <ecNumber evidence="6">3.2.1.21</ecNumber>
    </submittedName>
</protein>
<dbReference type="InterPro" id="IPR050288">
    <property type="entry name" value="Cellulose_deg_GH3"/>
</dbReference>
<dbReference type="InterPro" id="IPR017853">
    <property type="entry name" value="GH"/>
</dbReference>
<dbReference type="InterPro" id="IPR026891">
    <property type="entry name" value="Fn3-like"/>
</dbReference>
<evidence type="ECO:0000256" key="1">
    <source>
        <dbReference type="ARBA" id="ARBA00005336"/>
    </source>
</evidence>
<feature type="domain" description="Fibronectin type III-like" evidence="4">
    <location>
        <begin position="438"/>
        <end position="512"/>
    </location>
</feature>
<evidence type="ECO:0000313" key="5">
    <source>
        <dbReference type="EMBL" id="GEL45937.1"/>
    </source>
</evidence>
<dbReference type="GO" id="GO:0005975">
    <property type="term" value="P:carbohydrate metabolic process"/>
    <property type="evidence" value="ECO:0007669"/>
    <property type="project" value="InterPro"/>
</dbReference>
<dbReference type="PANTHER" id="PTHR42715:SF10">
    <property type="entry name" value="BETA-GLUCOSIDASE"/>
    <property type="match status" value="1"/>
</dbReference>
<dbReference type="Proteomes" id="UP000564629">
    <property type="component" value="Unassembled WGS sequence"/>
</dbReference>
<dbReference type="SMART" id="SM01217">
    <property type="entry name" value="Fn3_like"/>
    <property type="match status" value="1"/>
</dbReference>
<evidence type="ECO:0000256" key="3">
    <source>
        <dbReference type="SAM" id="Phobius"/>
    </source>
</evidence>
<dbReference type="InterPro" id="IPR036881">
    <property type="entry name" value="Glyco_hydro_3_C_sf"/>
</dbReference>
<reference evidence="5 7" key="1">
    <citation type="submission" date="2019-07" db="EMBL/GenBank/DDBJ databases">
        <title>Whole genome shotgun sequence of Cellulomonas hominis NBRC 16055.</title>
        <authorList>
            <person name="Hosoyama A."/>
            <person name="Uohara A."/>
            <person name="Ohji S."/>
            <person name="Ichikawa N."/>
        </authorList>
    </citation>
    <scope>NUCLEOTIDE SEQUENCE [LARGE SCALE GENOMIC DNA]</scope>
    <source>
        <strain evidence="5 7">NBRC 16055</strain>
    </source>
</reference>
<name>A0A511FC97_9CELL</name>
<dbReference type="SUPFAM" id="SSF51445">
    <property type="entry name" value="(Trans)glycosidases"/>
    <property type="match status" value="1"/>
</dbReference>
<dbReference type="SUPFAM" id="SSF52279">
    <property type="entry name" value="Beta-D-glucan exohydrolase, C-terminal domain"/>
    <property type="match status" value="1"/>
</dbReference>
<keyword evidence="3" id="KW-1133">Transmembrane helix</keyword>
<keyword evidence="3" id="KW-0472">Membrane</keyword>
<keyword evidence="6" id="KW-0326">Glycosidase</keyword>
<dbReference type="EMBL" id="JACHDN010000001">
    <property type="protein sequence ID" value="MBB5473598.1"/>
    <property type="molecule type" value="Genomic_DNA"/>
</dbReference>
<evidence type="ECO:0000259" key="4">
    <source>
        <dbReference type="SMART" id="SM01217"/>
    </source>
</evidence>
<dbReference type="OrthoDB" id="3187562at2"/>
<dbReference type="Gene3D" id="3.40.50.1700">
    <property type="entry name" value="Glycoside hydrolase family 3 C-terminal domain"/>
    <property type="match status" value="1"/>
</dbReference>
<keyword evidence="3" id="KW-0812">Transmembrane</keyword>
<proteinExistence type="inferred from homology"/>
<accession>A0A511FC97</accession>
<feature type="transmembrane region" description="Helical" evidence="3">
    <location>
        <begin position="21"/>
        <end position="50"/>
    </location>
</feature>
<dbReference type="Proteomes" id="UP000321723">
    <property type="component" value="Unassembled WGS sequence"/>
</dbReference>
<organism evidence="5 7">
    <name type="scientific">Cellulomonas hominis</name>
    <dbReference type="NCBI Taxonomy" id="156981"/>
    <lineage>
        <taxon>Bacteria</taxon>
        <taxon>Bacillati</taxon>
        <taxon>Actinomycetota</taxon>
        <taxon>Actinomycetes</taxon>
        <taxon>Micrococcales</taxon>
        <taxon>Cellulomonadaceae</taxon>
        <taxon>Cellulomonas</taxon>
    </lineage>
</organism>
<reference evidence="6 8" key="2">
    <citation type="submission" date="2020-08" db="EMBL/GenBank/DDBJ databases">
        <title>Sequencing the genomes of 1000 actinobacteria strains.</title>
        <authorList>
            <person name="Klenk H.-P."/>
        </authorList>
    </citation>
    <scope>NUCLEOTIDE SEQUENCE [LARGE SCALE GENOMIC DNA]</scope>
    <source>
        <strain evidence="6 8">DSM 9581</strain>
    </source>
</reference>
<dbReference type="AlphaFoldDB" id="A0A511FC97"/>
<keyword evidence="2 6" id="KW-0378">Hydrolase</keyword>
<dbReference type="EC" id="3.2.1.21" evidence="6"/>
<sequence length="1001" mass="105627">MNARAKNAARAKQRMSNKKFLWIWVPVLAVVTVITVVANVALVVAGGWVASQFGSGTYEFTNSEESADWDTEYYSSDFGSIDEVDAAAKELVEEISGAGIVLAKNEGAALPLAAGSSVTMLGRAAADPVFGGSGSGSVDTNSAVNARQGLENAGFTVNDAVYGAIEAYAAENPRGYIEMDNPGASTYFIGEMPVSGYEAQSASFGQFSDAAVVYIGRPGGEGGDLTRDMTDWDENAEPGQHQLELNKDEKDLVELAKANFDTVVIVVNSSTTIEMGDLQADTGVDAILLAGSPGATGLNAVGRILSGDVNPSGRTADLWAADFTADPTFPNFGGFLYDNLSVSYPVSSIETATSNATVTDEAPFVNYAEGIYFGYRYYETAAAEGFIDYDQAVVYPFGYGLSYTDFAWEVTDTQAGAVDGTIAVTVQVTNTGAVAGKDVVELYYTAPYTPGGIEKSEVVLGDFAKTGVIEPGASESVTLELPVEDMASYDYADAAAYVLEAGDYAISVRTDSHTVAAGTEPITYTVDSDVVYSGENHRSTDLAEVTNQFDDVSAQFSTEPEDGKVLSMSRADFAGTFPTAPTADQLVASDAVAEGFAAWDYDAAADAFSGDMPTTGASTDLSLIDLRGLPKDDPKWDELLDSLSVGDMTDMLLNGAYQTAAIGSIGKPQTTEPDGPAGFSSFINSSINGVAYPSEFLIAQTWDVDLGRAMGEMLGNEAMFKDINGWYAPAANLHRSPFAGRNFEYYSEDPFLSGTMMTSVSNGAAAKGVYTTLKHFALNDQETNRVNNGIATWATEQTIREIYLKPFEMAVKNISMDVSYLSDTEGTISQTTVGSTAVMSSFNRIGATWAGGSEALMTNVLRGEWGFEGFAISDFNLYPYMNPNQGISAGTDLTLTFQPSKSFGDTTSAKAVSDIREATHNILFTVANSNAMNGLAPGATVSYTPPTWVYIQIIATVVVGLLLLAGAFLVTRRVLRNRQAGAPAAAAEPAVAGAGRGADGK</sequence>
<dbReference type="Pfam" id="PF01915">
    <property type="entry name" value="Glyco_hydro_3_C"/>
    <property type="match status" value="1"/>
</dbReference>
<dbReference type="EMBL" id="BJVQ01000009">
    <property type="protein sequence ID" value="GEL45937.1"/>
    <property type="molecule type" value="Genomic_DNA"/>
</dbReference>
<dbReference type="GO" id="GO:0008422">
    <property type="term" value="F:beta-glucosidase activity"/>
    <property type="evidence" value="ECO:0007669"/>
    <property type="project" value="UniProtKB-EC"/>
</dbReference>
<keyword evidence="7" id="KW-1185">Reference proteome</keyword>
<feature type="transmembrane region" description="Helical" evidence="3">
    <location>
        <begin position="948"/>
        <end position="970"/>
    </location>
</feature>
<comment type="caution">
    <text evidence="5">The sequence shown here is derived from an EMBL/GenBank/DDBJ whole genome shotgun (WGS) entry which is preliminary data.</text>
</comment>
<dbReference type="InterPro" id="IPR013783">
    <property type="entry name" value="Ig-like_fold"/>
</dbReference>
<evidence type="ECO:0000256" key="2">
    <source>
        <dbReference type="ARBA" id="ARBA00022801"/>
    </source>
</evidence>
<dbReference type="PANTHER" id="PTHR42715">
    <property type="entry name" value="BETA-GLUCOSIDASE"/>
    <property type="match status" value="1"/>
</dbReference>
<gene>
    <name evidence="5" type="ORF">CHO01_10530</name>
    <name evidence="6" type="ORF">HNR08_002334</name>
</gene>